<keyword evidence="1 2" id="KW-0807">Transducer</keyword>
<dbReference type="EMBL" id="LGGX01000004">
    <property type="protein sequence ID" value="KUK87514.1"/>
    <property type="molecule type" value="Genomic_DNA"/>
</dbReference>
<sequence>MKIRKNGRSLLTTITVTLIPFYVISLFVILFFLEYNNISRHNRDVENYFKSLMENYSVSSINYIEKNDTSGILMILQNISKLQDFKFAYLLDSNFKIFNYLKVQNRESINFSMETAKKSLEQSLIIKEFDQNIFTDIYYTPIFTEKNGEKFPIGVLLVGVSRNENVKSIFKIIFQTLSITVVSLLLFFVVIWILYKRIKTPITMITKEMEQINQGKGNIENRKITVKAEKEVNDLIGEFNKVLDLLYITKNDVSLVTNQLNEHIELLSSSSEELTASSEEITSTIQEISQNSSEQAKKIEEVFNKTESTKNNIKTSFEKTKMNEEFSAKINQVTQTGKELSKKAVEKIETIINSSNELYEKIKDINEKQEKISIITDTIESITNRTNILSLNASIEAARAGEYGKGFQVVAEEIRKLAEKSQQSALSIHSIINEIKDSIEVLIVQSRENETVLSEGKEVVINTSEVLENISNSISSIAENSKSISEQIKNVKDVIDEFSLAIDEVVKISENNASASEEIAASIEQQGASIEELASSAQHLYEIVGKLKEVVDKFQR</sequence>
<comment type="caution">
    <text evidence="5">The sequence shown here is derived from an EMBL/GenBank/DDBJ whole genome shotgun (WGS) entry which is preliminary data.</text>
</comment>
<dbReference type="AlphaFoldDB" id="A0A101I306"/>
<dbReference type="PATRIC" id="fig|1635277.3.peg.1685"/>
<dbReference type="SMART" id="SM00283">
    <property type="entry name" value="MA"/>
    <property type="match status" value="1"/>
</dbReference>
<feature type="transmembrane region" description="Helical" evidence="3">
    <location>
        <begin position="12"/>
        <end position="33"/>
    </location>
</feature>
<dbReference type="PANTHER" id="PTHR32089">
    <property type="entry name" value="METHYL-ACCEPTING CHEMOTAXIS PROTEIN MCPB"/>
    <property type="match status" value="1"/>
</dbReference>
<dbReference type="Proteomes" id="UP000053467">
    <property type="component" value="Unassembled WGS sequence"/>
</dbReference>
<keyword evidence="3" id="KW-0472">Membrane</keyword>
<keyword evidence="3" id="KW-1133">Transmembrane helix</keyword>
<protein>
    <submittedName>
        <fullName evidence="5">Methyl-accepting chemotaxis sensory transducer</fullName>
    </submittedName>
</protein>
<evidence type="ECO:0000256" key="2">
    <source>
        <dbReference type="PROSITE-ProRule" id="PRU00284"/>
    </source>
</evidence>
<dbReference type="Pfam" id="PF00015">
    <property type="entry name" value="MCPsignal"/>
    <property type="match status" value="1"/>
</dbReference>
<dbReference type="InterPro" id="IPR004089">
    <property type="entry name" value="MCPsignal_dom"/>
</dbReference>
<feature type="domain" description="Methyl-accepting transducer" evidence="4">
    <location>
        <begin position="270"/>
        <end position="527"/>
    </location>
</feature>
<feature type="transmembrane region" description="Helical" evidence="3">
    <location>
        <begin position="172"/>
        <end position="195"/>
    </location>
</feature>
<gene>
    <name evidence="5" type="ORF">XE03_0681</name>
</gene>
<evidence type="ECO:0000259" key="4">
    <source>
        <dbReference type="PROSITE" id="PS50111"/>
    </source>
</evidence>
<proteinExistence type="predicted"/>
<reference evidence="6" key="1">
    <citation type="journal article" date="2015" name="MBio">
        <title>Genome-Resolved Metagenomic Analysis Reveals Roles for Candidate Phyla and Other Microbial Community Members in Biogeochemical Transformations in Oil Reservoirs.</title>
        <authorList>
            <person name="Hu P."/>
            <person name="Tom L."/>
            <person name="Singh A."/>
            <person name="Thomas B.C."/>
            <person name="Baker B.J."/>
            <person name="Piceno Y.M."/>
            <person name="Andersen G.L."/>
            <person name="Banfield J.F."/>
        </authorList>
    </citation>
    <scope>NUCLEOTIDE SEQUENCE [LARGE SCALE GENOMIC DNA]</scope>
</reference>
<evidence type="ECO:0000313" key="6">
    <source>
        <dbReference type="Proteomes" id="UP000053467"/>
    </source>
</evidence>
<dbReference type="GO" id="GO:0016020">
    <property type="term" value="C:membrane"/>
    <property type="evidence" value="ECO:0007669"/>
    <property type="project" value="InterPro"/>
</dbReference>
<evidence type="ECO:0000256" key="1">
    <source>
        <dbReference type="ARBA" id="ARBA00023224"/>
    </source>
</evidence>
<dbReference type="Gene3D" id="1.10.287.950">
    <property type="entry name" value="Methyl-accepting chemotaxis protein"/>
    <property type="match status" value="1"/>
</dbReference>
<keyword evidence="3" id="KW-0812">Transmembrane</keyword>
<dbReference type="Gene3D" id="6.10.340.10">
    <property type="match status" value="1"/>
</dbReference>
<dbReference type="PROSITE" id="PS50111">
    <property type="entry name" value="CHEMOTAXIS_TRANSDUC_2"/>
    <property type="match status" value="1"/>
</dbReference>
<dbReference type="PANTHER" id="PTHR32089:SF112">
    <property type="entry name" value="LYSOZYME-LIKE PROTEIN-RELATED"/>
    <property type="match status" value="1"/>
</dbReference>
<evidence type="ECO:0000313" key="5">
    <source>
        <dbReference type="EMBL" id="KUK87514.1"/>
    </source>
</evidence>
<dbReference type="GO" id="GO:0007165">
    <property type="term" value="P:signal transduction"/>
    <property type="evidence" value="ECO:0007669"/>
    <property type="project" value="UniProtKB-KW"/>
</dbReference>
<evidence type="ECO:0000256" key="3">
    <source>
        <dbReference type="SAM" id="Phobius"/>
    </source>
</evidence>
<accession>A0A101I306</accession>
<dbReference type="SUPFAM" id="SSF58104">
    <property type="entry name" value="Methyl-accepting chemotaxis protein (MCP) signaling domain"/>
    <property type="match status" value="1"/>
</dbReference>
<organism evidence="5 6">
    <name type="scientific">candidate division TA06 bacterium 34_109</name>
    <dbReference type="NCBI Taxonomy" id="1635277"/>
    <lineage>
        <taxon>Bacteria</taxon>
        <taxon>Bacteria division TA06</taxon>
    </lineage>
</organism>
<name>A0A101I306_UNCT6</name>